<dbReference type="Proteomes" id="UP001600064">
    <property type="component" value="Unassembled WGS sequence"/>
</dbReference>
<sequence>MATTRTASPGKSPSPQPRARQHSNREQTVAYADLMVSPDEDWRNLPNAAERRKIQNRLAQRAYRRSLRERNEEIKRLRKKVEELEEKGAQNELCSPPGEPDSNAAPSLTISTGSSTYADTVHSATSVTSTSDWMGDYLGVWPHTPLSDSSHNQVDAFGAEFGMDAATADRMLHSIPEPAGMDHPGSAAEAALPAAVMSPFSPYGKSDSNNNNNPSHSSGSGTIGATNSTLGGHDMFAFHQPLNLGAGDFTMCASRQHRLSPAATPRLSPCGSTVHGAKRHDTFHSYPTPPPSHCCGCSSSPTSASKEQHGRCVIRPLDAESLYMQGLVVEPSDGGDAVTIRLPAPIVGDGKATVVAFMIQRGGTLGNNTSGNNTSH</sequence>
<reference evidence="2 3" key="1">
    <citation type="journal article" date="2024" name="Commun. Biol.">
        <title>Comparative genomic analysis of thermophilic fungi reveals convergent evolutionary adaptations and gene losses.</title>
        <authorList>
            <person name="Steindorff A.S."/>
            <person name="Aguilar-Pontes M.V."/>
            <person name="Robinson A.J."/>
            <person name="Andreopoulos B."/>
            <person name="LaButti K."/>
            <person name="Kuo A."/>
            <person name="Mondo S."/>
            <person name="Riley R."/>
            <person name="Otillar R."/>
            <person name="Haridas S."/>
            <person name="Lipzen A."/>
            <person name="Grimwood J."/>
            <person name="Schmutz J."/>
            <person name="Clum A."/>
            <person name="Reid I.D."/>
            <person name="Moisan M.C."/>
            <person name="Butler G."/>
            <person name="Nguyen T.T.M."/>
            <person name="Dewar K."/>
            <person name="Conant G."/>
            <person name="Drula E."/>
            <person name="Henrissat B."/>
            <person name="Hansel C."/>
            <person name="Singer S."/>
            <person name="Hutchinson M.I."/>
            <person name="de Vries R.P."/>
            <person name="Natvig D.O."/>
            <person name="Powell A.J."/>
            <person name="Tsang A."/>
            <person name="Grigoriev I.V."/>
        </authorList>
    </citation>
    <scope>NUCLEOTIDE SEQUENCE [LARGE SCALE GENOMIC DNA]</scope>
    <source>
        <strain evidence="2 3">ATCC 22073</strain>
    </source>
</reference>
<evidence type="ECO:0000313" key="3">
    <source>
        <dbReference type="Proteomes" id="UP001600064"/>
    </source>
</evidence>
<feature type="region of interest" description="Disordered" evidence="1">
    <location>
        <begin position="202"/>
        <end position="226"/>
    </location>
</feature>
<accession>A0ABR4DAJ6</accession>
<feature type="compositionally biased region" description="Polar residues" evidence="1">
    <location>
        <begin position="1"/>
        <end position="13"/>
    </location>
</feature>
<evidence type="ECO:0000313" key="2">
    <source>
        <dbReference type="EMBL" id="KAL2267371.1"/>
    </source>
</evidence>
<evidence type="ECO:0008006" key="4">
    <source>
        <dbReference type="Google" id="ProtNLM"/>
    </source>
</evidence>
<feature type="region of interest" description="Disordered" evidence="1">
    <location>
        <begin position="1"/>
        <end position="25"/>
    </location>
</feature>
<name>A0ABR4DAJ6_9PEZI</name>
<dbReference type="GeneID" id="98125804"/>
<dbReference type="RefSeq" id="XP_070866098.1">
    <property type="nucleotide sequence ID" value="XM_071011160.1"/>
</dbReference>
<keyword evidence="3" id="KW-1185">Reference proteome</keyword>
<proteinExistence type="predicted"/>
<dbReference type="CDD" id="cd14688">
    <property type="entry name" value="bZIP_YAP"/>
    <property type="match status" value="1"/>
</dbReference>
<evidence type="ECO:0000256" key="1">
    <source>
        <dbReference type="SAM" id="MobiDB-lite"/>
    </source>
</evidence>
<protein>
    <recommendedName>
        <fullName evidence="4">BZIP domain-containing protein</fullName>
    </recommendedName>
</protein>
<dbReference type="EMBL" id="JAZGUE010000004">
    <property type="protein sequence ID" value="KAL2267371.1"/>
    <property type="molecule type" value="Genomic_DNA"/>
</dbReference>
<organism evidence="2 3">
    <name type="scientific">Remersonia thermophila</name>
    <dbReference type="NCBI Taxonomy" id="72144"/>
    <lineage>
        <taxon>Eukaryota</taxon>
        <taxon>Fungi</taxon>
        <taxon>Dikarya</taxon>
        <taxon>Ascomycota</taxon>
        <taxon>Pezizomycotina</taxon>
        <taxon>Sordariomycetes</taxon>
        <taxon>Sordariomycetidae</taxon>
        <taxon>Sordariales</taxon>
        <taxon>Sordariales incertae sedis</taxon>
        <taxon>Remersonia</taxon>
    </lineage>
</organism>
<gene>
    <name evidence="2" type="ORF">VTJ83DRAFT_4648</name>
</gene>
<comment type="caution">
    <text evidence="2">The sequence shown here is derived from an EMBL/GenBank/DDBJ whole genome shotgun (WGS) entry which is preliminary data.</text>
</comment>
<feature type="compositionally biased region" description="Low complexity" evidence="1">
    <location>
        <begin position="206"/>
        <end position="220"/>
    </location>
</feature>
<feature type="region of interest" description="Disordered" evidence="1">
    <location>
        <begin position="84"/>
        <end position="111"/>
    </location>
</feature>